<evidence type="ECO:0000313" key="2">
    <source>
        <dbReference type="RefSeq" id="XP_075086169.1"/>
    </source>
</evidence>
<proteinExistence type="predicted"/>
<protein>
    <submittedName>
        <fullName evidence="2">Uncharacterized protein LOC142168896</fullName>
    </submittedName>
</protein>
<dbReference type="Proteomes" id="UP000790787">
    <property type="component" value="Chromosome 14"/>
</dbReference>
<accession>A0AC58SMH2</accession>
<reference evidence="2" key="2">
    <citation type="submission" date="2025-08" db="UniProtKB">
        <authorList>
            <consortium name="RefSeq"/>
        </authorList>
    </citation>
    <scope>IDENTIFICATION</scope>
    <source>
        <tissue evidence="2">Leaf</tissue>
    </source>
</reference>
<name>A0AC58SMH2_TOBAC</name>
<sequence>MPPYLKIYDGTTDPEDHVTHYVTAVKGNDLAKELVSSILLKKFGEILTGGALAWYSQLPAHSIETFEEMADKFVTAHVGAKKAEARVNDIFAIKQSPGEGLRNFLARFNRVRMTLPNVSEGMAVAAFQNGLNRNGSRDEIHNAYCAEVRADEDDLNEPTHRLTSVQAKIRKDRRNNAKRDLAAPRSNRERHQPYVRSVIMPLSRHKEGPSRPRTGTHRNERSMSPLLSAHNFCVSPSEIVYALEKLGPKVKWPQKMRSDPSTRKSDALCEFHQERGHKTENCIALRQEVLNMLHQGHLKELLRDRGRTNFAQGREQHQGLPKPPSPTRTIQMIIGDGDDVSINSIKFATTHKLKRSITNERYDELEESIIFDKPDTHDLVFPHYDALIITLRILDTDVRHIMVDDGSGACIVHPRVLAQMKLEDNIVPCCIILTGFNNAVERTSWEITLPVLAGGVTLETIFHIMDQDTAYNAIIVRPWIHAMRVIPSSLYQVIKFPTPWGVFSIRGEQRTSRECYRIAHDCTYTH</sequence>
<keyword evidence="1" id="KW-1185">Reference proteome</keyword>
<organism evidence="1 2">
    <name type="scientific">Nicotiana tabacum</name>
    <name type="common">Common tobacco</name>
    <dbReference type="NCBI Taxonomy" id="4097"/>
    <lineage>
        <taxon>Eukaryota</taxon>
        <taxon>Viridiplantae</taxon>
        <taxon>Streptophyta</taxon>
        <taxon>Embryophyta</taxon>
        <taxon>Tracheophyta</taxon>
        <taxon>Spermatophyta</taxon>
        <taxon>Magnoliopsida</taxon>
        <taxon>eudicotyledons</taxon>
        <taxon>Gunneridae</taxon>
        <taxon>Pentapetalae</taxon>
        <taxon>asterids</taxon>
        <taxon>lamiids</taxon>
        <taxon>Solanales</taxon>
        <taxon>Solanaceae</taxon>
        <taxon>Nicotianoideae</taxon>
        <taxon>Nicotianeae</taxon>
        <taxon>Nicotiana</taxon>
    </lineage>
</organism>
<gene>
    <name evidence="2" type="primary">LOC142168896</name>
</gene>
<evidence type="ECO:0000313" key="1">
    <source>
        <dbReference type="Proteomes" id="UP000790787"/>
    </source>
</evidence>
<reference evidence="1" key="1">
    <citation type="journal article" date="2014" name="Nat. Commun.">
        <title>The tobacco genome sequence and its comparison with those of tomato and potato.</title>
        <authorList>
            <person name="Sierro N."/>
            <person name="Battey J.N."/>
            <person name="Ouadi S."/>
            <person name="Bakaher N."/>
            <person name="Bovet L."/>
            <person name="Willig A."/>
            <person name="Goepfert S."/>
            <person name="Peitsch M.C."/>
            <person name="Ivanov N.V."/>
        </authorList>
    </citation>
    <scope>NUCLEOTIDE SEQUENCE [LARGE SCALE GENOMIC DNA]</scope>
</reference>
<dbReference type="RefSeq" id="XP_075086169.1">
    <property type="nucleotide sequence ID" value="XM_075230068.1"/>
</dbReference>